<dbReference type="Pfam" id="PF12698">
    <property type="entry name" value="ABC2_membrane_3"/>
    <property type="match status" value="1"/>
</dbReference>
<feature type="domain" description="ABC-2 type transporter transmembrane" evidence="7">
    <location>
        <begin position="21"/>
        <end position="416"/>
    </location>
</feature>
<keyword evidence="9" id="KW-1185">Reference proteome</keyword>
<keyword evidence="3 6" id="KW-0812">Transmembrane</keyword>
<evidence type="ECO:0000259" key="7">
    <source>
        <dbReference type="Pfam" id="PF12698"/>
    </source>
</evidence>
<organism evidence="8 9">
    <name type="scientific">Piscibacillus halophilus</name>
    <dbReference type="NCBI Taxonomy" id="571933"/>
    <lineage>
        <taxon>Bacteria</taxon>
        <taxon>Bacillati</taxon>
        <taxon>Bacillota</taxon>
        <taxon>Bacilli</taxon>
        <taxon>Bacillales</taxon>
        <taxon>Bacillaceae</taxon>
        <taxon>Piscibacillus</taxon>
    </lineage>
</organism>
<reference evidence="8 9" key="1">
    <citation type="submission" date="2016-10" db="EMBL/GenBank/DDBJ databases">
        <authorList>
            <person name="de Groot N.N."/>
        </authorList>
    </citation>
    <scope>NUCLEOTIDE SEQUENCE [LARGE SCALE GENOMIC DNA]</scope>
    <source>
        <strain evidence="8 9">DSM 21633</strain>
    </source>
</reference>
<dbReference type="PANTHER" id="PTHR30294:SF29">
    <property type="entry name" value="MULTIDRUG ABC TRANSPORTER PERMEASE YBHS-RELATED"/>
    <property type="match status" value="1"/>
</dbReference>
<dbReference type="GO" id="GO:0005886">
    <property type="term" value="C:plasma membrane"/>
    <property type="evidence" value="ECO:0007669"/>
    <property type="project" value="UniProtKB-SubCell"/>
</dbReference>
<dbReference type="InterPro" id="IPR013525">
    <property type="entry name" value="ABC2_TM"/>
</dbReference>
<evidence type="ECO:0000256" key="1">
    <source>
        <dbReference type="ARBA" id="ARBA00004651"/>
    </source>
</evidence>
<dbReference type="STRING" id="571933.SAMN05216362_10752"/>
<evidence type="ECO:0000313" key="9">
    <source>
        <dbReference type="Proteomes" id="UP000199427"/>
    </source>
</evidence>
<dbReference type="GO" id="GO:0140359">
    <property type="term" value="F:ABC-type transporter activity"/>
    <property type="evidence" value="ECO:0007669"/>
    <property type="project" value="InterPro"/>
</dbReference>
<feature type="transmembrane region" description="Helical" evidence="6">
    <location>
        <begin position="268"/>
        <end position="295"/>
    </location>
</feature>
<keyword evidence="2" id="KW-1003">Cell membrane</keyword>
<protein>
    <submittedName>
        <fullName evidence="8">ABC-2 type transport system permease protein</fullName>
    </submittedName>
</protein>
<dbReference type="PANTHER" id="PTHR30294">
    <property type="entry name" value="MEMBRANE COMPONENT OF ABC TRANSPORTER YHHJ-RELATED"/>
    <property type="match status" value="1"/>
</dbReference>
<dbReference type="Proteomes" id="UP000199427">
    <property type="component" value="Unassembled WGS sequence"/>
</dbReference>
<dbReference type="OrthoDB" id="3078158at2"/>
<feature type="transmembrane region" description="Helical" evidence="6">
    <location>
        <begin position="396"/>
        <end position="419"/>
    </location>
</feature>
<dbReference type="InterPro" id="IPR051449">
    <property type="entry name" value="ABC-2_transporter_component"/>
</dbReference>
<feature type="transmembrane region" description="Helical" evidence="6">
    <location>
        <begin position="307"/>
        <end position="328"/>
    </location>
</feature>
<evidence type="ECO:0000256" key="2">
    <source>
        <dbReference type="ARBA" id="ARBA00022475"/>
    </source>
</evidence>
<evidence type="ECO:0000256" key="3">
    <source>
        <dbReference type="ARBA" id="ARBA00022692"/>
    </source>
</evidence>
<dbReference type="AlphaFoldDB" id="A0A1H9DLH9"/>
<feature type="transmembrane region" description="Helical" evidence="6">
    <location>
        <begin position="21"/>
        <end position="41"/>
    </location>
</feature>
<dbReference type="Gene3D" id="3.40.1710.10">
    <property type="entry name" value="abc type-2 transporter like domain"/>
    <property type="match status" value="1"/>
</dbReference>
<keyword evidence="5 6" id="KW-0472">Membrane</keyword>
<dbReference type="EMBL" id="FOES01000007">
    <property type="protein sequence ID" value="SEQ14324.1"/>
    <property type="molecule type" value="Genomic_DNA"/>
</dbReference>
<comment type="subcellular location">
    <subcellularLocation>
        <location evidence="1">Cell membrane</location>
        <topology evidence="1">Multi-pass membrane protein</topology>
    </subcellularLocation>
</comment>
<feature type="transmembrane region" description="Helical" evidence="6">
    <location>
        <begin position="340"/>
        <end position="360"/>
    </location>
</feature>
<evidence type="ECO:0000256" key="4">
    <source>
        <dbReference type="ARBA" id="ARBA00022989"/>
    </source>
</evidence>
<evidence type="ECO:0000256" key="5">
    <source>
        <dbReference type="ARBA" id="ARBA00023136"/>
    </source>
</evidence>
<name>A0A1H9DLH9_9BACI</name>
<feature type="transmembrane region" description="Helical" evidence="6">
    <location>
        <begin position="226"/>
        <end position="248"/>
    </location>
</feature>
<evidence type="ECO:0000256" key="6">
    <source>
        <dbReference type="SAM" id="Phobius"/>
    </source>
</evidence>
<accession>A0A1H9DLH9</accession>
<keyword evidence="4 6" id="KW-1133">Transmembrane helix</keyword>
<sequence length="425" mass="46380">MWTFLKKDMLVLVRDKTELAVLVLMPLILTAILGFALGSIMSGDTESIEAKIAVVQQDDPESGVETFLSEIDSLPIPDQAKVEMGDAAESYNPAAIIEEAIKETELYELDYLNYQEAKDALQEEEVVAILRIPEGFTYDALTNLMLENGSGAELFVEKDEHDAFSNSVFEDVVDVIVDQMNTVSAIAKVSGENGVSAIDETAPSSTEQIGGMESVTDRDSMSSVQYYTFGMIAMFALYIASTVATKAYNEQLQHVFNRIILSGKHPFIYLSGKGISSFLLVCLQVLILISASIFIFNSFDVESLVDIAGMALITVVYALCIGAFGALLTSLTMRANSEAVTGIFSGFIVSILAFLGGSFIPKTQMPDIINLLGEWTPNGLALTAYLQWSQGLGFEYIVPSLTRILVITVVIWLISIIIFPRKKVV</sequence>
<dbReference type="RefSeq" id="WP_091773021.1">
    <property type="nucleotide sequence ID" value="NZ_FOES01000007.1"/>
</dbReference>
<evidence type="ECO:0000313" key="8">
    <source>
        <dbReference type="EMBL" id="SEQ14324.1"/>
    </source>
</evidence>
<proteinExistence type="predicted"/>
<gene>
    <name evidence="8" type="ORF">SAMN05216362_10752</name>
</gene>